<sequence length="106" mass="12044">MKMRQKEKLLFSNQCGTQKYQLLAELSALPTSRHQRKEVLATSRVGLLREAPMPVQPMWRLSGRNHDPSRLPTPGWNGFGGTTVEAVFGGGTTYNEMECHIRFRVK</sequence>
<name>A0A085LSC6_9BILA</name>
<evidence type="ECO:0000256" key="1">
    <source>
        <dbReference type="SAM" id="MobiDB-lite"/>
    </source>
</evidence>
<organism evidence="2 4">
    <name type="scientific">Trichuris suis</name>
    <name type="common">pig whipworm</name>
    <dbReference type="NCBI Taxonomy" id="68888"/>
    <lineage>
        <taxon>Eukaryota</taxon>
        <taxon>Metazoa</taxon>
        <taxon>Ecdysozoa</taxon>
        <taxon>Nematoda</taxon>
        <taxon>Enoplea</taxon>
        <taxon>Dorylaimia</taxon>
        <taxon>Trichinellida</taxon>
        <taxon>Trichuridae</taxon>
        <taxon>Trichuris</taxon>
    </lineage>
</organism>
<reference evidence="2 4" key="1">
    <citation type="journal article" date="2014" name="Nat. Genet.">
        <title>Genome and transcriptome of the porcine whipworm Trichuris suis.</title>
        <authorList>
            <person name="Jex A.R."/>
            <person name="Nejsum P."/>
            <person name="Schwarz E.M."/>
            <person name="Hu L."/>
            <person name="Young N.D."/>
            <person name="Hall R.S."/>
            <person name="Korhonen P.K."/>
            <person name="Liao S."/>
            <person name="Thamsborg S."/>
            <person name="Xia J."/>
            <person name="Xu P."/>
            <person name="Wang S."/>
            <person name="Scheerlinck J.P."/>
            <person name="Hofmann A."/>
            <person name="Sternberg P.W."/>
            <person name="Wang J."/>
            <person name="Gasser R.B."/>
        </authorList>
    </citation>
    <scope>NUCLEOTIDE SEQUENCE [LARGE SCALE GENOMIC DNA]</scope>
    <source>
        <strain evidence="3">DCEP-RM93F</strain>
        <strain evidence="2">DCEP-RM93M</strain>
    </source>
</reference>
<dbReference type="EMBL" id="KL363311">
    <property type="protein sequence ID" value="KFD47872.1"/>
    <property type="molecule type" value="Genomic_DNA"/>
</dbReference>
<evidence type="ECO:0000313" key="4">
    <source>
        <dbReference type="Proteomes" id="UP000030764"/>
    </source>
</evidence>
<dbReference type="EMBL" id="KL367553">
    <property type="protein sequence ID" value="KFD64639.1"/>
    <property type="molecule type" value="Genomic_DNA"/>
</dbReference>
<keyword evidence="4" id="KW-1185">Reference proteome</keyword>
<accession>A0A085LSC6</accession>
<proteinExistence type="predicted"/>
<dbReference type="Proteomes" id="UP000030764">
    <property type="component" value="Unassembled WGS sequence"/>
</dbReference>
<protein>
    <submittedName>
        <fullName evidence="2">Uncharacterized protein</fullName>
    </submittedName>
</protein>
<evidence type="ECO:0000313" key="3">
    <source>
        <dbReference type="EMBL" id="KFD64639.1"/>
    </source>
</evidence>
<gene>
    <name evidence="2" type="ORF">M513_11225</name>
    <name evidence="3" type="ORF">M514_11225</name>
</gene>
<evidence type="ECO:0000313" key="2">
    <source>
        <dbReference type="EMBL" id="KFD47872.1"/>
    </source>
</evidence>
<dbReference type="Proteomes" id="UP000030758">
    <property type="component" value="Unassembled WGS sequence"/>
</dbReference>
<feature type="region of interest" description="Disordered" evidence="1">
    <location>
        <begin position="58"/>
        <end position="77"/>
    </location>
</feature>
<dbReference type="AlphaFoldDB" id="A0A085LSC6"/>